<protein>
    <submittedName>
        <fullName evidence="1">Uncharacterized protein</fullName>
    </submittedName>
</protein>
<sequence>MNALDVINSMDRMPNNVDRDEIVKTLTRAESTKILNLSVFVCPKFLTEALLSGKPEEYMPVTADDPNDLFFQRIPKIKQVLGDIRKAGIVPTLNILIGDNDAEVYIYPFLPDLKINPAEFDKRRKEHLQSYVARASNLFDSAIAVESLGLRKVVPGNEKATIADDELKAEVTFFGWLFGESGPYKGKLKFDQATLEKMARLKFALYGAQGNYLKKIGGILLQTEGPGVWLQRTMMLRCTGARAIPAIYPWIRKEELRNM</sequence>
<reference evidence="1 2" key="1">
    <citation type="journal article" date="2020" name="Biotechnol. Biofuels">
        <title>New insights from the biogas microbiome by comprehensive genome-resolved metagenomics of nearly 1600 species originating from multiple anaerobic digesters.</title>
        <authorList>
            <person name="Campanaro S."/>
            <person name="Treu L."/>
            <person name="Rodriguez-R L.M."/>
            <person name="Kovalovszki A."/>
            <person name="Ziels R.M."/>
            <person name="Maus I."/>
            <person name="Zhu X."/>
            <person name="Kougias P.G."/>
            <person name="Basile A."/>
            <person name="Luo G."/>
            <person name="Schluter A."/>
            <person name="Konstantinidis K.T."/>
            <person name="Angelidaki I."/>
        </authorList>
    </citation>
    <scope>NUCLEOTIDE SEQUENCE [LARGE SCALE GENOMIC DNA]</scope>
    <source>
        <strain evidence="1">AS27yjCOA_165</strain>
    </source>
</reference>
<dbReference type="EMBL" id="JAAZNL010000043">
    <property type="protein sequence ID" value="NMB70225.1"/>
    <property type="molecule type" value="Genomic_DNA"/>
</dbReference>
<dbReference type="AlphaFoldDB" id="A0A7X9DL66"/>
<gene>
    <name evidence="1" type="ORF">GYA27_03440</name>
</gene>
<dbReference type="Proteomes" id="UP000526033">
    <property type="component" value="Unassembled WGS sequence"/>
</dbReference>
<organism evidence="1 2">
    <name type="scientific">candidate division WWE3 bacterium</name>
    <dbReference type="NCBI Taxonomy" id="2053526"/>
    <lineage>
        <taxon>Bacteria</taxon>
        <taxon>Katanobacteria</taxon>
    </lineage>
</organism>
<name>A0A7X9DL66_UNCKA</name>
<comment type="caution">
    <text evidence="1">The sequence shown here is derived from an EMBL/GenBank/DDBJ whole genome shotgun (WGS) entry which is preliminary data.</text>
</comment>
<accession>A0A7X9DL66</accession>
<evidence type="ECO:0000313" key="1">
    <source>
        <dbReference type="EMBL" id="NMB70225.1"/>
    </source>
</evidence>
<evidence type="ECO:0000313" key="2">
    <source>
        <dbReference type="Proteomes" id="UP000526033"/>
    </source>
</evidence>
<proteinExistence type="predicted"/>